<feature type="compositionally biased region" description="Polar residues" evidence="1">
    <location>
        <begin position="47"/>
        <end position="56"/>
    </location>
</feature>
<gene>
    <name evidence="2" type="ORF">S7711_10947</name>
</gene>
<reference evidence="2 3" key="1">
    <citation type="journal article" date="2014" name="BMC Genomics">
        <title>Comparative genome sequencing reveals chemotype-specific gene clusters in the toxigenic black mold Stachybotrys.</title>
        <authorList>
            <person name="Semeiks J."/>
            <person name="Borek D."/>
            <person name="Otwinowski Z."/>
            <person name="Grishin N.V."/>
        </authorList>
    </citation>
    <scope>NUCLEOTIDE SEQUENCE [LARGE SCALE GENOMIC DNA]</scope>
    <source>
        <strain evidence="3">CBS 109288 / IBT 7711</strain>
    </source>
</reference>
<accession>A0A084AHG8</accession>
<feature type="compositionally biased region" description="Basic and acidic residues" evidence="1">
    <location>
        <begin position="24"/>
        <end position="34"/>
    </location>
</feature>
<keyword evidence="3" id="KW-1185">Reference proteome</keyword>
<evidence type="ECO:0000313" key="3">
    <source>
        <dbReference type="Proteomes" id="UP000028045"/>
    </source>
</evidence>
<dbReference type="AlphaFoldDB" id="A0A084AHG8"/>
<evidence type="ECO:0000256" key="1">
    <source>
        <dbReference type="SAM" id="MobiDB-lite"/>
    </source>
</evidence>
<evidence type="ECO:0000313" key="2">
    <source>
        <dbReference type="EMBL" id="KEY64747.1"/>
    </source>
</evidence>
<name>A0A084AHG8_STACB</name>
<feature type="region of interest" description="Disordered" evidence="1">
    <location>
        <begin position="24"/>
        <end position="57"/>
    </location>
</feature>
<proteinExistence type="predicted"/>
<organism evidence="2 3">
    <name type="scientific">Stachybotrys chartarum (strain CBS 109288 / IBT 7711)</name>
    <name type="common">Toxic black mold</name>
    <name type="synonym">Stilbospora chartarum</name>
    <dbReference type="NCBI Taxonomy" id="1280523"/>
    <lineage>
        <taxon>Eukaryota</taxon>
        <taxon>Fungi</taxon>
        <taxon>Dikarya</taxon>
        <taxon>Ascomycota</taxon>
        <taxon>Pezizomycotina</taxon>
        <taxon>Sordariomycetes</taxon>
        <taxon>Hypocreomycetidae</taxon>
        <taxon>Hypocreales</taxon>
        <taxon>Stachybotryaceae</taxon>
        <taxon>Stachybotrys</taxon>
    </lineage>
</organism>
<protein>
    <submittedName>
        <fullName evidence="2">Uncharacterized protein</fullName>
    </submittedName>
</protein>
<dbReference type="EMBL" id="KL648728">
    <property type="protein sequence ID" value="KEY64747.1"/>
    <property type="molecule type" value="Genomic_DNA"/>
</dbReference>
<dbReference type="HOGENOM" id="CLU_2122672_0_0_1"/>
<sequence length="114" mass="13117">MIKGPGNSNWKIAEDKRRCRRMLLTEKKEKEKEKKREKKTKLRESLAKSSDSSTKQLAMEARKVDGWTGNQTPSSKVCLLLLRRVIAKLHRRDLPLLPPSLPRSLCNATLRHDG</sequence>
<dbReference type="Proteomes" id="UP000028045">
    <property type="component" value="Unassembled WGS sequence"/>
</dbReference>